<dbReference type="Pfam" id="PF13439">
    <property type="entry name" value="Glyco_transf_4"/>
    <property type="match status" value="1"/>
</dbReference>
<feature type="domain" description="Glycosyltransferase subfamily 4-like N-terminal" evidence="1">
    <location>
        <begin position="13"/>
        <end position="171"/>
    </location>
</feature>
<evidence type="ECO:0000313" key="3">
    <source>
        <dbReference type="Proteomes" id="UP000748752"/>
    </source>
</evidence>
<gene>
    <name evidence="2" type="ORF">CKO31_00245</name>
</gene>
<dbReference type="Gene3D" id="3.40.50.2000">
    <property type="entry name" value="Glycogen Phosphorylase B"/>
    <property type="match status" value="2"/>
</dbReference>
<accession>A0ABS1CB68</accession>
<keyword evidence="3" id="KW-1185">Reference proteome</keyword>
<name>A0ABS1CB68_9GAMM</name>
<dbReference type="CDD" id="cd03811">
    <property type="entry name" value="GT4_GT28_WabH-like"/>
    <property type="match status" value="1"/>
</dbReference>
<dbReference type="SUPFAM" id="SSF53756">
    <property type="entry name" value="UDP-Glycosyltransferase/glycogen phosphorylase"/>
    <property type="match status" value="1"/>
</dbReference>
<dbReference type="RefSeq" id="WP_200232847.1">
    <property type="nucleotide sequence ID" value="NZ_NRRV01000001.1"/>
</dbReference>
<dbReference type="Proteomes" id="UP000748752">
    <property type="component" value="Unassembled WGS sequence"/>
</dbReference>
<evidence type="ECO:0000259" key="1">
    <source>
        <dbReference type="Pfam" id="PF13439"/>
    </source>
</evidence>
<organism evidence="2 3">
    <name type="scientific">Thiohalocapsa halophila</name>
    <dbReference type="NCBI Taxonomy" id="69359"/>
    <lineage>
        <taxon>Bacteria</taxon>
        <taxon>Pseudomonadati</taxon>
        <taxon>Pseudomonadota</taxon>
        <taxon>Gammaproteobacteria</taxon>
        <taxon>Chromatiales</taxon>
        <taxon>Chromatiaceae</taxon>
        <taxon>Thiohalocapsa</taxon>
    </lineage>
</organism>
<dbReference type="InterPro" id="IPR028098">
    <property type="entry name" value="Glyco_trans_4-like_N"/>
</dbReference>
<reference evidence="2 3" key="1">
    <citation type="journal article" date="2020" name="Microorganisms">
        <title>Osmotic Adaptation and Compatible Solute Biosynthesis of Phototrophic Bacteria as Revealed from Genome Analyses.</title>
        <authorList>
            <person name="Imhoff J.F."/>
            <person name="Rahn T."/>
            <person name="Kunzel S."/>
            <person name="Keller A."/>
            <person name="Neulinger S.C."/>
        </authorList>
    </citation>
    <scope>NUCLEOTIDE SEQUENCE [LARGE SCALE GENOMIC DNA]</scope>
    <source>
        <strain evidence="2 3">DSM 6210</strain>
    </source>
</reference>
<comment type="caution">
    <text evidence="2">The sequence shown here is derived from an EMBL/GenBank/DDBJ whole genome shotgun (WGS) entry which is preliminary data.</text>
</comment>
<protein>
    <recommendedName>
        <fullName evidence="1">Glycosyltransferase subfamily 4-like N-terminal domain-containing protein</fullName>
    </recommendedName>
</protein>
<evidence type="ECO:0000313" key="2">
    <source>
        <dbReference type="EMBL" id="MBK1629183.1"/>
    </source>
</evidence>
<dbReference type="PANTHER" id="PTHR12526">
    <property type="entry name" value="GLYCOSYLTRANSFERASE"/>
    <property type="match status" value="1"/>
</dbReference>
<dbReference type="EMBL" id="NRRV01000001">
    <property type="protein sequence ID" value="MBK1629183.1"/>
    <property type="molecule type" value="Genomic_DNA"/>
</dbReference>
<dbReference type="Pfam" id="PF13692">
    <property type="entry name" value="Glyco_trans_1_4"/>
    <property type="match status" value="1"/>
</dbReference>
<proteinExistence type="predicted"/>
<sequence>MHVALAVGAFGSGGVERVMTGLAGGLSQLGCEVDLLVGRTGHGYLRGLPDGVCVAPLGAGAPALTAALRSRPPELVFTGKLADDRAALDAREQLACGLRVVTTVGTPLSVSLAAKRFNPLYTWRQRRRVRRDYHRLDGITAVSHAVADDLRHRIGISGVPLRVLPNPVVPDDLDRRIGARAPHPWLAPGGPPVVLAVGGLRKVKDFPTLLRAFARLPADLDARLMLLGEGRERRKLAALAGRLGIGERVTMPGFVAEPFPYLARASALVVSSRREGLSNVLVEAMAVGTPVAATACPGGVAELLEGGRLGPLTPVGDVSALAASIEVLLLEPTPPRLLRAAAAPYGIAASAADYLDFFRAVAAGEPGSTG</sequence>